<keyword evidence="4 8" id="KW-1133">Transmembrane helix</keyword>
<dbReference type="GO" id="GO:0043025">
    <property type="term" value="C:neuronal cell body"/>
    <property type="evidence" value="ECO:0007669"/>
    <property type="project" value="TreeGrafter"/>
</dbReference>
<accession>A0A7M6W8H8</accession>
<evidence type="ECO:0000256" key="2">
    <source>
        <dbReference type="ARBA" id="ARBA00022475"/>
    </source>
</evidence>
<dbReference type="InterPro" id="IPR013604">
    <property type="entry name" value="7TM_chemorcpt"/>
</dbReference>
<evidence type="ECO:0000256" key="1">
    <source>
        <dbReference type="ARBA" id="ARBA00004651"/>
    </source>
</evidence>
<dbReference type="AlphaFoldDB" id="A0A7M6W8H8"/>
<dbReference type="GO" id="GO:0030424">
    <property type="term" value="C:axon"/>
    <property type="evidence" value="ECO:0007669"/>
    <property type="project" value="TreeGrafter"/>
</dbReference>
<feature type="transmembrane region" description="Helical" evidence="8">
    <location>
        <begin position="272"/>
        <end position="291"/>
    </location>
</feature>
<sequence length="414" mass="47967">MWFSNFHDTREAFFVMFVYLFFKAFGLATVKFNFESIKKTLIAGKEASEVLKPSRVGIAYNMLLIIILSILNYVAIRVSYERPDFTDRSELEMKIDTVKAVTACFSSFIILLIFSFQQEKYVLTVHEVLSIRQSLISINSAIYFENESIWKIITKLLIFMFVNWILLFITIEIQNDYQFLLYFVTTNLCDMIMTHTVLQFSIALKMIEQLFRVTNANFDHDSKASFRLNDEICLNVALKKVQVILNKLSRLQDLHLSLCNVFEDLAGFYAQSMLLCVWYIFVSMILSAFYVTKPIITGNTGLSVVMYLRTVIHFLHHTSLLIMLTKCVTDLIAEREKTGKIISVWLAKIDNQQFEKKLTKFSIYLMHQKVKFSVFGIFSLDNSILLSIIGTITTYLIILQQENLSSNSNNSNCH</sequence>
<dbReference type="GO" id="GO:0050909">
    <property type="term" value="P:sensory perception of taste"/>
    <property type="evidence" value="ECO:0007669"/>
    <property type="project" value="InterPro"/>
</dbReference>
<evidence type="ECO:0000313" key="10">
    <source>
        <dbReference type="Proteomes" id="UP000002358"/>
    </source>
</evidence>
<dbReference type="CTD" id="100463017"/>
<evidence type="ECO:0000256" key="8">
    <source>
        <dbReference type="RuleBase" id="RU363108"/>
    </source>
</evidence>
<feature type="transmembrane region" description="Helical" evidence="8">
    <location>
        <begin position="12"/>
        <end position="30"/>
    </location>
</feature>
<feature type="transmembrane region" description="Helical" evidence="8">
    <location>
        <begin position="156"/>
        <end position="173"/>
    </location>
</feature>
<dbReference type="InParanoid" id="A0A7M6W8H8"/>
<dbReference type="FunCoup" id="A0A7M6W8H8">
    <property type="interactions" value="27"/>
</dbReference>
<comment type="subcellular location">
    <subcellularLocation>
        <location evidence="1 8">Cell membrane</location>
        <topology evidence="1 8">Multi-pass membrane protein</topology>
    </subcellularLocation>
</comment>
<feature type="transmembrane region" description="Helical" evidence="8">
    <location>
        <begin position="179"/>
        <end position="202"/>
    </location>
</feature>
<evidence type="ECO:0000256" key="7">
    <source>
        <dbReference type="ARBA" id="ARBA00023224"/>
    </source>
</evidence>
<feature type="transmembrane region" description="Helical" evidence="8">
    <location>
        <begin position="58"/>
        <end position="76"/>
    </location>
</feature>
<keyword evidence="2 8" id="KW-1003">Cell membrane</keyword>
<dbReference type="GeneID" id="100463017"/>
<comment type="function">
    <text evidence="8">Gustatory receptor which mediates acceptance or avoidance behavior, depending on its substrates.</text>
</comment>
<dbReference type="RefSeq" id="NP_001177450.1">
    <property type="nucleotide sequence ID" value="NM_001190521.1"/>
</dbReference>
<dbReference type="GO" id="GO:0030425">
    <property type="term" value="C:dendrite"/>
    <property type="evidence" value="ECO:0007669"/>
    <property type="project" value="TreeGrafter"/>
</dbReference>
<dbReference type="Pfam" id="PF08395">
    <property type="entry name" value="7tm_7"/>
    <property type="match status" value="1"/>
</dbReference>
<evidence type="ECO:0000256" key="5">
    <source>
        <dbReference type="ARBA" id="ARBA00023136"/>
    </source>
</evidence>
<evidence type="ECO:0000313" key="9">
    <source>
        <dbReference type="EnsemblMetazoa" id="NP_001177450"/>
    </source>
</evidence>
<dbReference type="GO" id="GO:0007635">
    <property type="term" value="P:chemosensory behavior"/>
    <property type="evidence" value="ECO:0007669"/>
    <property type="project" value="TreeGrafter"/>
</dbReference>
<keyword evidence="10" id="KW-1185">Reference proteome</keyword>
<dbReference type="GO" id="GO:0005886">
    <property type="term" value="C:plasma membrane"/>
    <property type="evidence" value="ECO:0007669"/>
    <property type="project" value="UniProtKB-SubCell"/>
</dbReference>
<protein>
    <recommendedName>
        <fullName evidence="8">Gustatory receptor</fullName>
    </recommendedName>
</protein>
<comment type="similarity">
    <text evidence="8">Belongs to the insect chemoreceptor superfamily. Gustatory receptor (GR) family.</text>
</comment>
<evidence type="ECO:0000256" key="3">
    <source>
        <dbReference type="ARBA" id="ARBA00022692"/>
    </source>
</evidence>
<keyword evidence="6 8" id="KW-0675">Receptor</keyword>
<dbReference type="Proteomes" id="UP000002358">
    <property type="component" value="Chromosome 4"/>
</dbReference>
<reference evidence="9" key="1">
    <citation type="submission" date="2021-01" db="UniProtKB">
        <authorList>
            <consortium name="EnsemblMetazoa"/>
        </authorList>
    </citation>
    <scope>IDENTIFICATION</scope>
</reference>
<proteinExistence type="inferred from homology"/>
<feature type="transmembrane region" description="Helical" evidence="8">
    <location>
        <begin position="372"/>
        <end position="398"/>
    </location>
</feature>
<keyword evidence="5 8" id="KW-0472">Membrane</keyword>
<dbReference type="EnsemblMetazoa" id="NM_001190521">
    <property type="protein sequence ID" value="NP_001177450"/>
    <property type="gene ID" value="GeneID_100463017"/>
</dbReference>
<keyword evidence="3 8" id="KW-0812">Transmembrane</keyword>
<dbReference type="GO" id="GO:0007165">
    <property type="term" value="P:signal transduction"/>
    <property type="evidence" value="ECO:0007669"/>
    <property type="project" value="UniProtKB-KW"/>
</dbReference>
<name>A0A7M6W8H8_NASVI</name>
<dbReference type="SMR" id="A0A7M6W8H8"/>
<dbReference type="PANTHER" id="PTHR21143">
    <property type="entry name" value="INVERTEBRATE GUSTATORY RECEPTOR"/>
    <property type="match status" value="1"/>
</dbReference>
<feature type="transmembrane region" description="Helical" evidence="8">
    <location>
        <begin position="97"/>
        <end position="116"/>
    </location>
</feature>
<dbReference type="KEGG" id="nvi:100463017"/>
<dbReference type="OrthoDB" id="6366728at2759"/>
<evidence type="ECO:0000256" key="6">
    <source>
        <dbReference type="ARBA" id="ARBA00023170"/>
    </source>
</evidence>
<evidence type="ECO:0000256" key="4">
    <source>
        <dbReference type="ARBA" id="ARBA00022989"/>
    </source>
</evidence>
<keyword evidence="7 8" id="KW-0807">Transducer</keyword>
<dbReference type="GO" id="GO:0008049">
    <property type="term" value="P:male courtship behavior"/>
    <property type="evidence" value="ECO:0007669"/>
    <property type="project" value="TreeGrafter"/>
</dbReference>
<dbReference type="PANTHER" id="PTHR21143:SF134">
    <property type="entry name" value="GUSTATORY RECEPTOR"/>
    <property type="match status" value="1"/>
</dbReference>
<organism evidence="9 10">
    <name type="scientific">Nasonia vitripennis</name>
    <name type="common">Parasitic wasp</name>
    <dbReference type="NCBI Taxonomy" id="7425"/>
    <lineage>
        <taxon>Eukaryota</taxon>
        <taxon>Metazoa</taxon>
        <taxon>Ecdysozoa</taxon>
        <taxon>Arthropoda</taxon>
        <taxon>Hexapoda</taxon>
        <taxon>Insecta</taxon>
        <taxon>Pterygota</taxon>
        <taxon>Neoptera</taxon>
        <taxon>Endopterygota</taxon>
        <taxon>Hymenoptera</taxon>
        <taxon>Apocrita</taxon>
        <taxon>Proctotrupomorpha</taxon>
        <taxon>Chalcidoidea</taxon>
        <taxon>Pteromalidae</taxon>
        <taxon>Pteromalinae</taxon>
        <taxon>Nasonia</taxon>
    </lineage>
</organism>